<name>A0ABW2CU26_9ACTN</name>
<evidence type="ECO:0000313" key="3">
    <source>
        <dbReference type="EMBL" id="MFC6883865.1"/>
    </source>
</evidence>
<dbReference type="RefSeq" id="WP_160823080.1">
    <property type="nucleotide sequence ID" value="NZ_JBHSXS010000022.1"/>
</dbReference>
<dbReference type="InterPro" id="IPR047971">
    <property type="entry name" value="ExeM-like"/>
</dbReference>
<feature type="chain" id="PRO_5046557652" evidence="1">
    <location>
        <begin position="23"/>
        <end position="569"/>
    </location>
</feature>
<dbReference type="Pfam" id="PF03372">
    <property type="entry name" value="Exo_endo_phos"/>
    <property type="match status" value="1"/>
</dbReference>
<dbReference type="PANTHER" id="PTHR42834">
    <property type="entry name" value="ENDONUCLEASE/EXONUCLEASE/PHOSPHATASE FAMILY PROTEIN (AFU_ORTHOLOGUE AFUA_3G09210)"/>
    <property type="match status" value="1"/>
</dbReference>
<feature type="signal peptide" evidence="1">
    <location>
        <begin position="1"/>
        <end position="22"/>
    </location>
</feature>
<dbReference type="EMBL" id="JBHSXS010000022">
    <property type="protein sequence ID" value="MFC6883865.1"/>
    <property type="molecule type" value="Genomic_DNA"/>
</dbReference>
<dbReference type="PANTHER" id="PTHR42834:SF1">
    <property type="entry name" value="ENDONUCLEASE_EXONUCLEASE_PHOSPHATASE FAMILY PROTEIN (AFU_ORTHOLOGUE AFUA_3G09210)"/>
    <property type="match status" value="1"/>
</dbReference>
<dbReference type="GO" id="GO:0004519">
    <property type="term" value="F:endonuclease activity"/>
    <property type="evidence" value="ECO:0007669"/>
    <property type="project" value="UniProtKB-KW"/>
</dbReference>
<keyword evidence="3" id="KW-0540">Nuclease</keyword>
<keyword evidence="4" id="KW-1185">Reference proteome</keyword>
<comment type="caution">
    <text evidence="3">The sequence shown here is derived from an EMBL/GenBank/DDBJ whole genome shotgun (WGS) entry which is preliminary data.</text>
</comment>
<gene>
    <name evidence="3" type="ORF">ACFQKB_29190</name>
</gene>
<organism evidence="3 4">
    <name type="scientific">Actinomadura yumaensis</name>
    <dbReference type="NCBI Taxonomy" id="111807"/>
    <lineage>
        <taxon>Bacteria</taxon>
        <taxon>Bacillati</taxon>
        <taxon>Actinomycetota</taxon>
        <taxon>Actinomycetes</taxon>
        <taxon>Streptosporangiales</taxon>
        <taxon>Thermomonosporaceae</taxon>
        <taxon>Actinomadura</taxon>
    </lineage>
</organism>
<evidence type="ECO:0000256" key="1">
    <source>
        <dbReference type="SAM" id="SignalP"/>
    </source>
</evidence>
<evidence type="ECO:0000259" key="2">
    <source>
        <dbReference type="Pfam" id="PF03372"/>
    </source>
</evidence>
<dbReference type="SUPFAM" id="SSF56219">
    <property type="entry name" value="DNase I-like"/>
    <property type="match status" value="1"/>
</dbReference>
<dbReference type="Gene3D" id="3.60.10.10">
    <property type="entry name" value="Endonuclease/exonuclease/phosphatase"/>
    <property type="match status" value="1"/>
</dbReference>
<keyword evidence="3" id="KW-0255">Endonuclease</keyword>
<dbReference type="CDD" id="cd04486">
    <property type="entry name" value="YhcR_OBF_like"/>
    <property type="match status" value="1"/>
</dbReference>
<protein>
    <submittedName>
        <fullName evidence="3">ExeM/NucH family extracellular endonuclease</fullName>
    </submittedName>
</protein>
<dbReference type="NCBIfam" id="NF033681">
    <property type="entry name" value="ExeM_NucH_DNase"/>
    <property type="match status" value="1"/>
</dbReference>
<feature type="domain" description="Endonuclease/exonuclease/phosphatase" evidence="2">
    <location>
        <begin position="299"/>
        <end position="559"/>
    </location>
</feature>
<sequence>MRRTAAVLATALSAGLAVGVHAAQAAQASPASQASRAERACGTPATHEIAQVQGSGSASPLNGQTVRVEGVVTADFQGADQLKGFFIQDPTPDKDPSTSDGLFVYSTKDVAVGDRVLATGKAVEYNGLTELSPVTAVDVCGRGRVTPTRAKLPYDPERYEGMLLRFGQRLTATETYQLGRYGEVTVSAGGRLFQPTDAHGSDQAENDRRRLLVDDASTVQNPAKIPYTDPRVLRIGDSTTGLTGVLSEGFGSYRLQPTRAAHFARTNPRPAKPENVGGDVRVASFNTLNWFTTLDERGADTAAEQERQLAKLVAALKGLDADVVGLMEVENNGDTAVKALVDRLNAAVGAGTYSWVRHPNPGTDEIHVALIYKPARVRPVGAARSSGEPVFERPPLVQAFQRARGGGATFTTIVNHFKSKGCTGATGPDKDQGDGQSCFNARRVSQAKAIAALAAGEENPLVLGDLNAYTGEDPIRTLTASGLVGQTERFVRPAQRYSYVFDGQSGELDHALAAKGLSRRVTGATIWHINSDEPTFLDYNQEYNPPAFYRPDAFRSSDHDPVLLGLRLR</sequence>
<dbReference type="InterPro" id="IPR005135">
    <property type="entry name" value="Endo/exonuclease/phosphatase"/>
</dbReference>
<evidence type="ECO:0000313" key="4">
    <source>
        <dbReference type="Proteomes" id="UP001596380"/>
    </source>
</evidence>
<proteinExistence type="predicted"/>
<keyword evidence="1" id="KW-0732">Signal</keyword>
<accession>A0ABW2CU26</accession>
<dbReference type="InterPro" id="IPR036691">
    <property type="entry name" value="Endo/exonu/phosph_ase_sf"/>
</dbReference>
<reference evidence="4" key="1">
    <citation type="journal article" date="2019" name="Int. J. Syst. Evol. Microbiol.">
        <title>The Global Catalogue of Microorganisms (GCM) 10K type strain sequencing project: providing services to taxonomists for standard genome sequencing and annotation.</title>
        <authorList>
            <consortium name="The Broad Institute Genomics Platform"/>
            <consortium name="The Broad Institute Genome Sequencing Center for Infectious Disease"/>
            <person name="Wu L."/>
            <person name="Ma J."/>
        </authorList>
    </citation>
    <scope>NUCLEOTIDE SEQUENCE [LARGE SCALE GENOMIC DNA]</scope>
    <source>
        <strain evidence="4">JCM 3369</strain>
    </source>
</reference>
<keyword evidence="3" id="KW-0378">Hydrolase</keyword>
<dbReference type="Proteomes" id="UP001596380">
    <property type="component" value="Unassembled WGS sequence"/>
</dbReference>
<dbReference type="CDD" id="cd10283">
    <property type="entry name" value="MnuA_DNase1-like"/>
    <property type="match status" value="1"/>
</dbReference>